<sequence length="89" mass="9348">MSLFDDNHGHKTQKCNKCDGCACDTLRNLDPGRIVTINIVGVALPLGPVTFACFDPDTCCATFISQASTSGAVTVVDCRDIASISVTPL</sequence>
<dbReference type="Proteomes" id="UP000447833">
    <property type="component" value="Unassembled WGS sequence"/>
</dbReference>
<evidence type="ECO:0000313" key="1">
    <source>
        <dbReference type="EMBL" id="MYL63572.1"/>
    </source>
</evidence>
<dbReference type="AlphaFoldDB" id="A0A845EY96"/>
<name>A0A845EY96_9BACL</name>
<protein>
    <recommendedName>
        <fullName evidence="3">Spore coat protein</fullName>
    </recommendedName>
</protein>
<accession>A0A845EY96</accession>
<comment type="caution">
    <text evidence="1">The sequence shown here is derived from an EMBL/GenBank/DDBJ whole genome shotgun (WGS) entry which is preliminary data.</text>
</comment>
<dbReference type="EMBL" id="WMEY01000003">
    <property type="protein sequence ID" value="MYL63572.1"/>
    <property type="molecule type" value="Genomic_DNA"/>
</dbReference>
<dbReference type="RefSeq" id="WP_160919189.1">
    <property type="nucleotide sequence ID" value="NZ_WMEY01000003.1"/>
</dbReference>
<gene>
    <name evidence="1" type="ORF">GLW07_09425</name>
</gene>
<evidence type="ECO:0008006" key="3">
    <source>
        <dbReference type="Google" id="ProtNLM"/>
    </source>
</evidence>
<evidence type="ECO:0000313" key="2">
    <source>
        <dbReference type="Proteomes" id="UP000447833"/>
    </source>
</evidence>
<proteinExistence type="predicted"/>
<reference evidence="1 2" key="1">
    <citation type="submission" date="2019-11" db="EMBL/GenBank/DDBJ databases">
        <title>Genome sequences of 17 halophilic strains isolated from different environments.</title>
        <authorList>
            <person name="Furrow R.E."/>
        </authorList>
    </citation>
    <scope>NUCLEOTIDE SEQUENCE [LARGE SCALE GENOMIC DNA]</scope>
    <source>
        <strain evidence="1 2">22506_14_FS</strain>
    </source>
</reference>
<organism evidence="1 2">
    <name type="scientific">Guptibacillus hwajinpoensis</name>
    <dbReference type="NCBI Taxonomy" id="208199"/>
    <lineage>
        <taxon>Bacteria</taxon>
        <taxon>Bacillati</taxon>
        <taxon>Bacillota</taxon>
        <taxon>Bacilli</taxon>
        <taxon>Bacillales</taxon>
        <taxon>Guptibacillaceae</taxon>
        <taxon>Guptibacillus</taxon>
    </lineage>
</organism>